<sequence>MKVYVIKIVVYGVSPKIWHRLRISANTSLAALHYIIQIVQGWGDNYLHQFHIYGKDYGISYDGVIGFPDNPFRIVIADFSFDVGDRFTYEYNFFEHWLHDVRVEVIYEDSTLKTPFCMSMPGAMVAGEADKTLVFLEAIVNADDSITVGDIRPYEERTQFYLPLLIPVHCLFKPFNRLTFPEIIILSCAVPWRVFRAVVDADAARITTAEPLIPHW</sequence>
<organism evidence="2">
    <name type="scientific">Salmonella enterica I</name>
    <dbReference type="NCBI Taxonomy" id="59201"/>
    <lineage>
        <taxon>Bacteria</taxon>
        <taxon>Pseudomonadati</taxon>
        <taxon>Pseudomonadota</taxon>
        <taxon>Gammaproteobacteria</taxon>
        <taxon>Enterobacterales</taxon>
        <taxon>Enterobacteriaceae</taxon>
        <taxon>Salmonella</taxon>
    </lineage>
</organism>
<feature type="domain" description="Plasmid pRiA4b Orf3-like" evidence="1">
    <location>
        <begin position="2"/>
        <end position="126"/>
    </location>
</feature>
<accession>A0A403QQM3</accession>
<comment type="caution">
    <text evidence="2">The sequence shown here is derived from an EMBL/GenBank/DDBJ whole genome shotgun (WGS) entry which is preliminary data.</text>
</comment>
<dbReference type="InterPro" id="IPR024047">
    <property type="entry name" value="MM3350-like_sf"/>
</dbReference>
<proteinExistence type="predicted"/>
<gene>
    <name evidence="2" type="ORF">D7N80_27935</name>
</gene>
<dbReference type="Pfam" id="PF07929">
    <property type="entry name" value="PRiA4_ORF3"/>
    <property type="match status" value="1"/>
</dbReference>
<protein>
    <submittedName>
        <fullName evidence="2">Plasmid pRiA4b ORF-3 family protein</fullName>
    </submittedName>
</protein>
<dbReference type="InterPro" id="IPR012912">
    <property type="entry name" value="Plasmid_pRiA4b_Orf3-like"/>
</dbReference>
<dbReference type="Proteomes" id="UP000885348">
    <property type="component" value="Unassembled WGS sequence"/>
</dbReference>
<dbReference type="EMBL" id="RVVJ01000078">
    <property type="protein sequence ID" value="MML57008.1"/>
    <property type="molecule type" value="Genomic_DNA"/>
</dbReference>
<name>A0A403QQM3_SALET</name>
<dbReference type="PANTHER" id="PTHR41878:SF1">
    <property type="entry name" value="TNPR PROTEIN"/>
    <property type="match status" value="1"/>
</dbReference>
<dbReference type="AlphaFoldDB" id="A0A403QQM3"/>
<dbReference type="Gene3D" id="3.10.290.30">
    <property type="entry name" value="MM3350-like"/>
    <property type="match status" value="1"/>
</dbReference>
<evidence type="ECO:0000313" key="2">
    <source>
        <dbReference type="EMBL" id="MML57008.1"/>
    </source>
</evidence>
<dbReference type="SUPFAM" id="SSF159941">
    <property type="entry name" value="MM3350-like"/>
    <property type="match status" value="1"/>
</dbReference>
<reference evidence="2" key="1">
    <citation type="submission" date="2018-09" db="EMBL/GenBank/DDBJ databases">
        <authorList>
            <person name="Ashton P.M."/>
            <person name="Dallman T."/>
            <person name="Nair S."/>
            <person name="De Pinna E."/>
            <person name="Peters T."/>
            <person name="Grant K."/>
        </authorList>
    </citation>
    <scope>NUCLEOTIDE SEQUENCE [LARGE SCALE GENOMIC DNA]</scope>
    <source>
        <strain evidence="2">598938</strain>
    </source>
</reference>
<evidence type="ECO:0000259" key="1">
    <source>
        <dbReference type="Pfam" id="PF07929"/>
    </source>
</evidence>
<dbReference type="PANTHER" id="PTHR41878">
    <property type="entry name" value="LEXA REPRESSOR-RELATED"/>
    <property type="match status" value="1"/>
</dbReference>